<keyword evidence="4" id="KW-1185">Reference proteome</keyword>
<reference evidence="3 4" key="1">
    <citation type="submission" date="2016-04" db="EMBL/GenBank/DDBJ databases">
        <title>A degradative enzymes factory behind the ericoid mycorrhizal symbiosis.</title>
        <authorList>
            <consortium name="DOE Joint Genome Institute"/>
            <person name="Martino E."/>
            <person name="Morin E."/>
            <person name="Grelet G."/>
            <person name="Kuo A."/>
            <person name="Kohler A."/>
            <person name="Daghino S."/>
            <person name="Barry K."/>
            <person name="Choi C."/>
            <person name="Cichocki N."/>
            <person name="Clum A."/>
            <person name="Copeland A."/>
            <person name="Hainaut M."/>
            <person name="Haridas S."/>
            <person name="Labutti K."/>
            <person name="Lindquist E."/>
            <person name="Lipzen A."/>
            <person name="Khouja H.-R."/>
            <person name="Murat C."/>
            <person name="Ohm R."/>
            <person name="Olson A."/>
            <person name="Spatafora J."/>
            <person name="Veneault-Fourrey C."/>
            <person name="Henrissat B."/>
            <person name="Grigoriev I."/>
            <person name="Martin F."/>
            <person name="Perotto S."/>
        </authorList>
    </citation>
    <scope>NUCLEOTIDE SEQUENCE [LARGE SCALE GENOMIC DNA]</scope>
    <source>
        <strain evidence="3 4">E</strain>
    </source>
</reference>
<accession>A0A2J6TSA3</accession>
<dbReference type="EMBL" id="KZ613745">
    <property type="protein sequence ID" value="PMD65897.1"/>
    <property type="molecule type" value="Genomic_DNA"/>
</dbReference>
<dbReference type="RefSeq" id="XP_024742801.1">
    <property type="nucleotide sequence ID" value="XM_024870636.1"/>
</dbReference>
<evidence type="ECO:0000313" key="4">
    <source>
        <dbReference type="Proteomes" id="UP000235371"/>
    </source>
</evidence>
<evidence type="ECO:0000313" key="3">
    <source>
        <dbReference type="EMBL" id="PMD65897.1"/>
    </source>
</evidence>
<dbReference type="InParanoid" id="A0A2J6TSA3"/>
<feature type="chain" id="PRO_5014370105" description="Secreted protein" evidence="2">
    <location>
        <begin position="20"/>
        <end position="144"/>
    </location>
</feature>
<name>A0A2J6TSA3_9HELO</name>
<dbReference type="AlphaFoldDB" id="A0A2J6TSA3"/>
<protein>
    <recommendedName>
        <fullName evidence="5">Secreted protein</fullName>
    </recommendedName>
</protein>
<dbReference type="GeneID" id="36578718"/>
<proteinExistence type="predicted"/>
<evidence type="ECO:0000256" key="2">
    <source>
        <dbReference type="SAM" id="SignalP"/>
    </source>
</evidence>
<gene>
    <name evidence="3" type="ORF">K444DRAFT_156183</name>
</gene>
<organism evidence="3 4">
    <name type="scientific">Hyaloscypha bicolor E</name>
    <dbReference type="NCBI Taxonomy" id="1095630"/>
    <lineage>
        <taxon>Eukaryota</taxon>
        <taxon>Fungi</taxon>
        <taxon>Dikarya</taxon>
        <taxon>Ascomycota</taxon>
        <taxon>Pezizomycotina</taxon>
        <taxon>Leotiomycetes</taxon>
        <taxon>Helotiales</taxon>
        <taxon>Hyaloscyphaceae</taxon>
        <taxon>Hyaloscypha</taxon>
        <taxon>Hyaloscypha bicolor</taxon>
    </lineage>
</organism>
<feature type="signal peptide" evidence="2">
    <location>
        <begin position="1"/>
        <end position="19"/>
    </location>
</feature>
<sequence>MRLLSHILISLFLFLQIDGPHSSLLLQFRGRLPLSLLVRLPCFLVQHHLDYPCRNLLLRRTHPFLFHFLPILLVHLSHQHPLTPHPLTPHPLTPPRLLCPVGRFVAGAKGRGLKPFGGGEGEEKLESWRVGRGLDGVSEEPLPK</sequence>
<keyword evidence="2" id="KW-0732">Signal</keyword>
<evidence type="ECO:0008006" key="5">
    <source>
        <dbReference type="Google" id="ProtNLM"/>
    </source>
</evidence>
<feature type="region of interest" description="Disordered" evidence="1">
    <location>
        <begin position="115"/>
        <end position="144"/>
    </location>
</feature>
<dbReference type="Proteomes" id="UP000235371">
    <property type="component" value="Unassembled WGS sequence"/>
</dbReference>
<evidence type="ECO:0000256" key="1">
    <source>
        <dbReference type="SAM" id="MobiDB-lite"/>
    </source>
</evidence>